<keyword evidence="2" id="KW-1185">Reference proteome</keyword>
<evidence type="ECO:0008006" key="3">
    <source>
        <dbReference type="Google" id="ProtNLM"/>
    </source>
</evidence>
<reference evidence="1 2" key="1">
    <citation type="submission" date="2023-08" db="EMBL/GenBank/DDBJ databases">
        <authorList>
            <person name="Park J.-S."/>
        </authorList>
    </citation>
    <scope>NUCLEOTIDE SEQUENCE [LARGE SCALE GENOMIC DNA]</scope>
    <source>
        <strain evidence="1 2">2205BS29-5</strain>
    </source>
</reference>
<protein>
    <recommendedName>
        <fullName evidence="3">Sulfotransferase family protein</fullName>
    </recommendedName>
</protein>
<sequence length="367" mass="41722">MKVILYIGHHKVGSTALQTFLSWNWLKLLRDGGILYPMVEAEGLGNCLRRAMTGKDDHGRLSLNQREPHNTLAFRMIDEVGGFKLPAFLDRPPSSLQMMRAIREQVENLTPSTVIMCSEVMSNFGHVGPQLTRRIRDLFPGAEFEIYLTLRRPDEYLASWHGQRFRFGYKLDRLEGAVAKRYATSVHFDYKTLLLPWQETFPDARFHIRNYRDVLAAGGSCEDFIRQVGVRFPSGLAAAPRSNQSIPYAFYEIARRANQTLEGPLPGQMMNFLERTSASRDVPANSEVEVLGAEARAHLSDRFQPIHAYLGKVADQSPFFPDIDELGRVRPVPELDAARAALARLRSLPPWSRPSAPLWQFLKELEI</sequence>
<name>A0ABT9JEB9_9RHOB</name>
<comment type="caution">
    <text evidence="1">The sequence shown here is derived from an EMBL/GenBank/DDBJ whole genome shotgun (WGS) entry which is preliminary data.</text>
</comment>
<dbReference type="Proteomes" id="UP001224997">
    <property type="component" value="Unassembled WGS sequence"/>
</dbReference>
<organism evidence="1 2">
    <name type="scientific">Paracoccus spongiarum</name>
    <dbReference type="NCBI Taxonomy" id="3064387"/>
    <lineage>
        <taxon>Bacteria</taxon>
        <taxon>Pseudomonadati</taxon>
        <taxon>Pseudomonadota</taxon>
        <taxon>Alphaproteobacteria</taxon>
        <taxon>Rhodobacterales</taxon>
        <taxon>Paracoccaceae</taxon>
        <taxon>Paracoccus</taxon>
    </lineage>
</organism>
<evidence type="ECO:0000313" key="2">
    <source>
        <dbReference type="Proteomes" id="UP001224997"/>
    </source>
</evidence>
<accession>A0ABT9JEB9</accession>
<evidence type="ECO:0000313" key="1">
    <source>
        <dbReference type="EMBL" id="MDP5307411.1"/>
    </source>
</evidence>
<dbReference type="Gene3D" id="3.40.50.300">
    <property type="entry name" value="P-loop containing nucleotide triphosphate hydrolases"/>
    <property type="match status" value="1"/>
</dbReference>
<dbReference type="InterPro" id="IPR027417">
    <property type="entry name" value="P-loop_NTPase"/>
</dbReference>
<dbReference type="EMBL" id="JAVAMQ010000007">
    <property type="protein sequence ID" value="MDP5307411.1"/>
    <property type="molecule type" value="Genomic_DNA"/>
</dbReference>
<gene>
    <name evidence="1" type="ORF">Q5Y72_09935</name>
</gene>
<proteinExistence type="predicted"/>
<dbReference type="SUPFAM" id="SSF52540">
    <property type="entry name" value="P-loop containing nucleoside triphosphate hydrolases"/>
    <property type="match status" value="1"/>
</dbReference>
<dbReference type="RefSeq" id="WP_305963254.1">
    <property type="nucleotide sequence ID" value="NZ_JAVAMQ010000007.1"/>
</dbReference>